<dbReference type="FunCoup" id="D2VD50">
    <property type="interactions" value="119"/>
</dbReference>
<protein>
    <submittedName>
        <fullName evidence="4">Acyl CoA binding protein</fullName>
    </submittedName>
</protein>
<keyword evidence="5" id="KW-1185">Reference proteome</keyword>
<dbReference type="KEGG" id="ngr:NAEGRDRAFT_38949"/>
<keyword evidence="2" id="KW-0446">Lipid-binding</keyword>
<dbReference type="AlphaFoldDB" id="D2VD50"/>
<dbReference type="SUPFAM" id="SSF47027">
    <property type="entry name" value="Acyl-CoA binding protein"/>
    <property type="match status" value="1"/>
</dbReference>
<proteinExistence type="inferred from homology"/>
<feature type="domain" description="ACB" evidence="3">
    <location>
        <begin position="3"/>
        <end position="87"/>
    </location>
</feature>
<dbReference type="Proteomes" id="UP000006671">
    <property type="component" value="Unassembled WGS sequence"/>
</dbReference>
<dbReference type="PROSITE" id="PS00880">
    <property type="entry name" value="ACB_1"/>
    <property type="match status" value="1"/>
</dbReference>
<dbReference type="PROSITE" id="PS51228">
    <property type="entry name" value="ACB_2"/>
    <property type="match status" value="1"/>
</dbReference>
<dbReference type="Gene3D" id="1.20.80.10">
    <property type="match status" value="1"/>
</dbReference>
<dbReference type="InterPro" id="IPR014352">
    <property type="entry name" value="FERM/acyl-CoA-bd_prot_sf"/>
</dbReference>
<dbReference type="PANTHER" id="PTHR23310:SF62">
    <property type="entry name" value="ACYL-COA BINDING PROTEIN 1, ISOFORM A"/>
    <property type="match status" value="1"/>
</dbReference>
<accession>D2VD50</accession>
<dbReference type="GO" id="GO:0006631">
    <property type="term" value="P:fatty acid metabolic process"/>
    <property type="evidence" value="ECO:0007669"/>
    <property type="project" value="TreeGrafter"/>
</dbReference>
<dbReference type="OrthoDB" id="346910at2759"/>
<dbReference type="GO" id="GO:0000062">
    <property type="term" value="F:fatty-acyl-CoA binding"/>
    <property type="evidence" value="ECO:0007669"/>
    <property type="project" value="InterPro"/>
</dbReference>
<name>D2VD50_NAEGR</name>
<evidence type="ECO:0000256" key="2">
    <source>
        <dbReference type="ARBA" id="ARBA00023121"/>
    </source>
</evidence>
<dbReference type="Pfam" id="PF00887">
    <property type="entry name" value="ACBP"/>
    <property type="match status" value="1"/>
</dbReference>
<dbReference type="RefSeq" id="XP_002678012.1">
    <property type="nucleotide sequence ID" value="XM_002677966.1"/>
</dbReference>
<sequence>MGLQEDFTQAAEDIKKLTSGPTNDDLLLLYSLYKQATVGDCNTDQPSIFYMKDRAKWDAWKGKEGMTKEDAMEQYVALVKELLAKHQ</sequence>
<dbReference type="eggNOG" id="KOG0817">
    <property type="taxonomic scope" value="Eukaryota"/>
</dbReference>
<evidence type="ECO:0000259" key="3">
    <source>
        <dbReference type="PROSITE" id="PS51228"/>
    </source>
</evidence>
<dbReference type="PANTHER" id="PTHR23310">
    <property type="entry name" value="ACYL-COA-BINDING PROTEIN, ACBP"/>
    <property type="match status" value="1"/>
</dbReference>
<evidence type="ECO:0000313" key="5">
    <source>
        <dbReference type="Proteomes" id="UP000006671"/>
    </source>
</evidence>
<reference evidence="4 5" key="1">
    <citation type="journal article" date="2010" name="Cell">
        <title>The genome of Naegleria gruberi illuminates early eukaryotic versatility.</title>
        <authorList>
            <person name="Fritz-Laylin L.K."/>
            <person name="Prochnik S.E."/>
            <person name="Ginger M.L."/>
            <person name="Dacks J.B."/>
            <person name="Carpenter M.L."/>
            <person name="Field M.C."/>
            <person name="Kuo A."/>
            <person name="Paredez A."/>
            <person name="Chapman J."/>
            <person name="Pham J."/>
            <person name="Shu S."/>
            <person name="Neupane R."/>
            <person name="Cipriano M."/>
            <person name="Mancuso J."/>
            <person name="Tu H."/>
            <person name="Salamov A."/>
            <person name="Lindquist E."/>
            <person name="Shapiro H."/>
            <person name="Lucas S."/>
            <person name="Grigoriev I.V."/>
            <person name="Cande W.Z."/>
            <person name="Fulton C."/>
            <person name="Rokhsar D.S."/>
            <person name="Dawson S.C."/>
        </authorList>
    </citation>
    <scope>NUCLEOTIDE SEQUENCE [LARGE SCALE GENOMIC DNA]</scope>
    <source>
        <strain evidence="4 5">NEG-M</strain>
    </source>
</reference>
<comment type="similarity">
    <text evidence="1">Belongs to the ACBP family.</text>
</comment>
<dbReference type="InParanoid" id="D2VD50"/>
<dbReference type="InterPro" id="IPR022408">
    <property type="entry name" value="Acyl-CoA-binding_prot_CS"/>
</dbReference>
<dbReference type="GeneID" id="8857034"/>
<dbReference type="PRINTS" id="PR00689">
    <property type="entry name" value="ACOABINDINGP"/>
</dbReference>
<organism evidence="5">
    <name type="scientific">Naegleria gruberi</name>
    <name type="common">Amoeba</name>
    <dbReference type="NCBI Taxonomy" id="5762"/>
    <lineage>
        <taxon>Eukaryota</taxon>
        <taxon>Discoba</taxon>
        <taxon>Heterolobosea</taxon>
        <taxon>Tetramitia</taxon>
        <taxon>Eutetramitia</taxon>
        <taxon>Vahlkampfiidae</taxon>
        <taxon>Naegleria</taxon>
    </lineage>
</organism>
<gene>
    <name evidence="4" type="ORF">NAEGRDRAFT_38949</name>
</gene>
<dbReference type="FunFam" id="1.20.80.10:FF:000010">
    <property type="entry name" value="Acyl-CoA-binding domain-containing protein 5"/>
    <property type="match status" value="1"/>
</dbReference>
<dbReference type="InterPro" id="IPR000582">
    <property type="entry name" value="Acyl-CoA-binding_protein"/>
</dbReference>
<evidence type="ECO:0000256" key="1">
    <source>
        <dbReference type="ARBA" id="ARBA00005567"/>
    </source>
</evidence>
<evidence type="ECO:0000313" key="4">
    <source>
        <dbReference type="EMBL" id="EFC45268.1"/>
    </source>
</evidence>
<dbReference type="VEuPathDB" id="AmoebaDB:NAEGRDRAFT_38949"/>
<dbReference type="EMBL" id="GG738864">
    <property type="protein sequence ID" value="EFC45268.1"/>
    <property type="molecule type" value="Genomic_DNA"/>
</dbReference>
<dbReference type="InterPro" id="IPR035984">
    <property type="entry name" value="Acyl-CoA-binding_sf"/>
</dbReference>
<dbReference type="OMA" id="RYKFEAW"/>
<dbReference type="STRING" id="5762.D2VD50"/>